<sequence>MRVKELVIIKGAGDLATAVGHKLFRSGFSVIMTEVSQPTCVRRQVSFASAIYEKTWSVEGITAEAGESLEETMQILGKGRIPIIIDPQCSIQVSLQAPYLVDAILAKKNTGTKKEDAQVVIGLGPGFTAGEDVDIVVETNRGHNLGRIYFEGSAEADTGIPGDIDGYTQERVLRAPQEGFIRHMKNIGDRVSVSEVISFVGEQPVQAGIEGLIRGLIHEGIYVKSGMKIGDVDPRGNFEYVNSISDKARNIAGGVLEAIMIKKNGRK</sequence>
<dbReference type="Proteomes" id="UP000184536">
    <property type="component" value="Unassembled WGS sequence"/>
</dbReference>
<name>A0A1M6LFP0_9FIRM</name>
<dbReference type="EMBL" id="FQZV01000036">
    <property type="protein sequence ID" value="SHJ70019.1"/>
    <property type="molecule type" value="Genomic_DNA"/>
</dbReference>
<accession>A0A1M6LFP0</accession>
<dbReference type="OrthoDB" id="9815497at2"/>
<dbReference type="STRING" id="1121919.SAMN02745975_02666"/>
<dbReference type="AlphaFoldDB" id="A0A1M6LFP0"/>
<gene>
    <name evidence="1" type="ORF">SAMN02745975_02666</name>
</gene>
<dbReference type="InterPro" id="IPR017695">
    <property type="entry name" value="Se-dep_Mo_hydrolase_YqeB"/>
</dbReference>
<evidence type="ECO:0000313" key="2">
    <source>
        <dbReference type="Proteomes" id="UP000184536"/>
    </source>
</evidence>
<organism evidence="1 2">
    <name type="scientific">Geosporobacter subterraneus DSM 17957</name>
    <dbReference type="NCBI Taxonomy" id="1121919"/>
    <lineage>
        <taxon>Bacteria</taxon>
        <taxon>Bacillati</taxon>
        <taxon>Bacillota</taxon>
        <taxon>Clostridia</taxon>
        <taxon>Peptostreptococcales</taxon>
        <taxon>Thermotaleaceae</taxon>
        <taxon>Geosporobacter</taxon>
    </lineage>
</organism>
<evidence type="ECO:0000313" key="1">
    <source>
        <dbReference type="EMBL" id="SHJ70019.1"/>
    </source>
</evidence>
<reference evidence="2" key="1">
    <citation type="submission" date="2016-11" db="EMBL/GenBank/DDBJ databases">
        <authorList>
            <person name="Varghese N."/>
            <person name="Submissions S."/>
        </authorList>
    </citation>
    <scope>NUCLEOTIDE SEQUENCE [LARGE SCALE GENOMIC DNA]</scope>
    <source>
        <strain evidence="2">DSM 17957</strain>
    </source>
</reference>
<proteinExistence type="predicted"/>
<protein>
    <submittedName>
        <fullName evidence="1">Xanthine dehydrogenase accessory factor</fullName>
    </submittedName>
</protein>
<keyword evidence="2" id="KW-1185">Reference proteome</keyword>
<dbReference type="NCBIfam" id="TIGR03309">
    <property type="entry name" value="matur_yqeB"/>
    <property type="match status" value="1"/>
</dbReference>